<keyword evidence="1" id="KW-0732">Signal</keyword>
<feature type="non-terminal residue" evidence="2">
    <location>
        <position position="71"/>
    </location>
</feature>
<name>A0AAN5I9L8_9BILA</name>
<reference evidence="3" key="1">
    <citation type="submission" date="2022-10" db="EMBL/GenBank/DDBJ databases">
        <title>Genome assembly of Pristionchus species.</title>
        <authorList>
            <person name="Yoshida K."/>
            <person name="Sommer R.J."/>
        </authorList>
    </citation>
    <scope>NUCLEOTIDE SEQUENCE [LARGE SCALE GENOMIC DNA]</scope>
    <source>
        <strain evidence="3">RS5460</strain>
    </source>
</reference>
<feature type="chain" id="PRO_5042933814" evidence="1">
    <location>
        <begin position="23"/>
        <end position="71"/>
    </location>
</feature>
<dbReference type="Proteomes" id="UP001328107">
    <property type="component" value="Unassembled WGS sequence"/>
</dbReference>
<evidence type="ECO:0000256" key="1">
    <source>
        <dbReference type="SAM" id="SignalP"/>
    </source>
</evidence>
<evidence type="ECO:0000313" key="2">
    <source>
        <dbReference type="EMBL" id="GMR57822.1"/>
    </source>
</evidence>
<evidence type="ECO:0000313" key="3">
    <source>
        <dbReference type="Proteomes" id="UP001328107"/>
    </source>
</evidence>
<feature type="non-terminal residue" evidence="2">
    <location>
        <position position="1"/>
    </location>
</feature>
<comment type="caution">
    <text evidence="2">The sequence shown here is derived from an EMBL/GenBank/DDBJ whole genome shotgun (WGS) entry which is preliminary data.</text>
</comment>
<proteinExistence type="predicted"/>
<dbReference type="EMBL" id="BTRK01000006">
    <property type="protein sequence ID" value="GMR57822.1"/>
    <property type="molecule type" value="Genomic_DNA"/>
</dbReference>
<accession>A0AAN5I9L8</accession>
<gene>
    <name evidence="2" type="ORF">PMAYCL1PPCAC_28017</name>
</gene>
<dbReference type="AlphaFoldDB" id="A0AAN5I9L8"/>
<protein>
    <submittedName>
        <fullName evidence="2">Uncharacterized protein</fullName>
    </submittedName>
</protein>
<keyword evidence="3" id="KW-1185">Reference proteome</keyword>
<sequence>QGMHGNCKVLLIVSGMVQLSILAVQEVLFVRNLINENMNHAGDSQTSFEMTQNGLFTMSSCMSLMLLIERS</sequence>
<organism evidence="2 3">
    <name type="scientific">Pristionchus mayeri</name>
    <dbReference type="NCBI Taxonomy" id="1317129"/>
    <lineage>
        <taxon>Eukaryota</taxon>
        <taxon>Metazoa</taxon>
        <taxon>Ecdysozoa</taxon>
        <taxon>Nematoda</taxon>
        <taxon>Chromadorea</taxon>
        <taxon>Rhabditida</taxon>
        <taxon>Rhabditina</taxon>
        <taxon>Diplogasteromorpha</taxon>
        <taxon>Diplogasteroidea</taxon>
        <taxon>Neodiplogasteridae</taxon>
        <taxon>Pristionchus</taxon>
    </lineage>
</organism>
<feature type="signal peptide" evidence="1">
    <location>
        <begin position="1"/>
        <end position="22"/>
    </location>
</feature>